<dbReference type="EMBL" id="JAULUE010002057">
    <property type="protein sequence ID" value="KAK5889262.1"/>
    <property type="molecule type" value="Genomic_DNA"/>
</dbReference>
<protein>
    <submittedName>
        <fullName evidence="1">Uncharacterized protein</fullName>
    </submittedName>
</protein>
<evidence type="ECO:0000313" key="2">
    <source>
        <dbReference type="Proteomes" id="UP001335648"/>
    </source>
</evidence>
<proteinExistence type="predicted"/>
<accession>A0AAN8BQI2</accession>
<keyword evidence="2" id="KW-1185">Reference proteome</keyword>
<sequence>MLQAGPCWDAVICAVYGMCILASQSLVNPGFTHHPFDQPQTALADLEVWDKINNKTSQHCSALLCLSFFVLHC</sequence>
<organism evidence="1 2">
    <name type="scientific">Champsocephalus esox</name>
    <name type="common">pike icefish</name>
    <dbReference type="NCBI Taxonomy" id="159716"/>
    <lineage>
        <taxon>Eukaryota</taxon>
        <taxon>Metazoa</taxon>
        <taxon>Chordata</taxon>
        <taxon>Craniata</taxon>
        <taxon>Vertebrata</taxon>
        <taxon>Euteleostomi</taxon>
        <taxon>Actinopterygii</taxon>
        <taxon>Neopterygii</taxon>
        <taxon>Teleostei</taxon>
        <taxon>Neoteleostei</taxon>
        <taxon>Acanthomorphata</taxon>
        <taxon>Eupercaria</taxon>
        <taxon>Perciformes</taxon>
        <taxon>Notothenioidei</taxon>
        <taxon>Channichthyidae</taxon>
        <taxon>Champsocephalus</taxon>
    </lineage>
</organism>
<reference evidence="1 2" key="1">
    <citation type="journal article" date="2023" name="Mol. Biol. Evol.">
        <title>Genomics of Secondarily Temperate Adaptation in the Only Non-Antarctic Icefish.</title>
        <authorList>
            <person name="Rivera-Colon A.G."/>
            <person name="Rayamajhi N."/>
            <person name="Minhas B.F."/>
            <person name="Madrigal G."/>
            <person name="Bilyk K.T."/>
            <person name="Yoon V."/>
            <person name="Hune M."/>
            <person name="Gregory S."/>
            <person name="Cheng C.H.C."/>
            <person name="Catchen J.M."/>
        </authorList>
    </citation>
    <scope>NUCLEOTIDE SEQUENCE [LARGE SCALE GENOMIC DNA]</scope>
    <source>
        <strain evidence="1">JC2023a</strain>
    </source>
</reference>
<dbReference type="Proteomes" id="UP001335648">
    <property type="component" value="Unassembled WGS sequence"/>
</dbReference>
<name>A0AAN8BQI2_9TELE</name>
<dbReference type="AlphaFoldDB" id="A0AAN8BQI2"/>
<gene>
    <name evidence="1" type="ORF">CesoFtcFv8_015280</name>
</gene>
<comment type="caution">
    <text evidence="1">The sequence shown here is derived from an EMBL/GenBank/DDBJ whole genome shotgun (WGS) entry which is preliminary data.</text>
</comment>
<evidence type="ECO:0000313" key="1">
    <source>
        <dbReference type="EMBL" id="KAK5889262.1"/>
    </source>
</evidence>